<evidence type="ECO:0000256" key="2">
    <source>
        <dbReference type="ARBA" id="ARBA00022723"/>
    </source>
</evidence>
<dbReference type="InterPro" id="IPR002731">
    <property type="entry name" value="ATPase_BadF"/>
</dbReference>
<dbReference type="InterPro" id="IPR051805">
    <property type="entry name" value="Dehydratase_Activator_Redct"/>
</dbReference>
<evidence type="ECO:0000256" key="1">
    <source>
        <dbReference type="ARBA" id="ARBA00001966"/>
    </source>
</evidence>
<evidence type="ECO:0000313" key="7">
    <source>
        <dbReference type="Proteomes" id="UP000282654"/>
    </source>
</evidence>
<accession>A0A3N5BEY0</accession>
<dbReference type="SUPFAM" id="SSF53067">
    <property type="entry name" value="Actin-like ATPase domain"/>
    <property type="match status" value="1"/>
</dbReference>
<feature type="domain" description="ATPase BadF/BadG/BcrA/BcrD type" evidence="5">
    <location>
        <begin position="5"/>
        <end position="252"/>
    </location>
</feature>
<name>A0A3N5BEY0_9THEO</name>
<organism evidence="6 7">
    <name type="scientific">Thermodesulfitimonas autotrophica</name>
    <dbReference type="NCBI Taxonomy" id="1894989"/>
    <lineage>
        <taxon>Bacteria</taxon>
        <taxon>Bacillati</taxon>
        <taxon>Bacillota</taxon>
        <taxon>Clostridia</taxon>
        <taxon>Thermoanaerobacterales</taxon>
        <taxon>Thermoanaerobacteraceae</taxon>
        <taxon>Thermodesulfitimonas</taxon>
    </lineage>
</organism>
<evidence type="ECO:0000256" key="3">
    <source>
        <dbReference type="ARBA" id="ARBA00023004"/>
    </source>
</evidence>
<dbReference type="PANTHER" id="PTHR32329:SF2">
    <property type="entry name" value="BIFUNCTIONAL PROTEIN [INCLUDES 2-HYDROXYACYL-COA DEHYDRATASE (N-TER) AND ITS ACTIVATOR DOMAIN (C_TERM)"/>
    <property type="match status" value="1"/>
</dbReference>
<keyword evidence="3" id="KW-0408">Iron</keyword>
<reference evidence="6 7" key="1">
    <citation type="submission" date="2018-11" db="EMBL/GenBank/DDBJ databases">
        <title>Genomic Encyclopedia of Type Strains, Phase IV (KMG-IV): sequencing the most valuable type-strain genomes for metagenomic binning, comparative biology and taxonomic classification.</title>
        <authorList>
            <person name="Goeker M."/>
        </authorList>
    </citation>
    <scope>NUCLEOTIDE SEQUENCE [LARGE SCALE GENOMIC DNA]</scope>
    <source>
        <strain evidence="6 7">DSM 102936</strain>
    </source>
</reference>
<proteinExistence type="predicted"/>
<dbReference type="Proteomes" id="UP000282654">
    <property type="component" value="Unassembled WGS sequence"/>
</dbReference>
<keyword evidence="4" id="KW-0411">Iron-sulfur</keyword>
<sequence>MLVAGIDIGSLSAEAVILADKRIAGYSILPAGAEGRRAAEEALAAALAAAGIPRGELAAIVATGYGRIVVPFADRRVTEITCHARGAVYLLPDTRTVIDIGGQDSKVIRVNARGEVEDFAMNDKCAAGTGRFLEVMARALETDLEGLSVLAEAAGKAAPITSICAVFAESEVVSLIGQGTPREEIARGLCESIAERIAALVHRVGLVEKVAMTGGVAKNRAVVAALTRRLGVPVAVPPEPQIVGALGAALIARDLVRQAKR</sequence>
<keyword evidence="7" id="KW-1185">Reference proteome</keyword>
<dbReference type="AlphaFoldDB" id="A0A3N5BEY0"/>
<keyword evidence="2" id="KW-0479">Metal-binding</keyword>
<protein>
    <submittedName>
        <fullName evidence="6">Putative CoA-substrate-specific enzyme activase</fullName>
    </submittedName>
</protein>
<evidence type="ECO:0000256" key="4">
    <source>
        <dbReference type="ARBA" id="ARBA00023014"/>
    </source>
</evidence>
<dbReference type="InterPro" id="IPR043129">
    <property type="entry name" value="ATPase_NBD"/>
</dbReference>
<dbReference type="GO" id="GO:0046872">
    <property type="term" value="F:metal ion binding"/>
    <property type="evidence" value="ECO:0007669"/>
    <property type="project" value="UniProtKB-KW"/>
</dbReference>
<dbReference type="InterPro" id="IPR008275">
    <property type="entry name" value="CoA_E_activase_dom"/>
</dbReference>
<dbReference type="GO" id="GO:0051536">
    <property type="term" value="F:iron-sulfur cluster binding"/>
    <property type="evidence" value="ECO:0007669"/>
    <property type="project" value="UniProtKB-KW"/>
</dbReference>
<dbReference type="PANTHER" id="PTHR32329">
    <property type="entry name" value="BIFUNCTIONAL PROTEIN [INCLUDES 2-HYDROXYACYL-COA DEHYDRATASE (N-TER) AND ITS ACTIVATOR DOMAIN (C_TERM)-RELATED"/>
    <property type="match status" value="1"/>
</dbReference>
<dbReference type="Gene3D" id="3.30.420.40">
    <property type="match status" value="2"/>
</dbReference>
<dbReference type="RefSeq" id="WP_123928654.1">
    <property type="nucleotide sequence ID" value="NZ_RKRE01000002.1"/>
</dbReference>
<dbReference type="OrthoDB" id="9778513at2"/>
<comment type="caution">
    <text evidence="6">The sequence shown here is derived from an EMBL/GenBank/DDBJ whole genome shotgun (WGS) entry which is preliminary data.</text>
</comment>
<dbReference type="Pfam" id="PF01869">
    <property type="entry name" value="BcrAD_BadFG"/>
    <property type="match status" value="1"/>
</dbReference>
<dbReference type="CDD" id="cd24036">
    <property type="entry name" value="ASKHA_NBD_BcrAD_BadFG_HgdC_HadI"/>
    <property type="match status" value="1"/>
</dbReference>
<comment type="cofactor">
    <cofactor evidence="1">
        <name>[4Fe-4S] cluster</name>
        <dbReference type="ChEBI" id="CHEBI:49883"/>
    </cofactor>
</comment>
<evidence type="ECO:0000313" key="6">
    <source>
        <dbReference type="EMBL" id="RPF46652.1"/>
    </source>
</evidence>
<evidence type="ECO:0000259" key="5">
    <source>
        <dbReference type="Pfam" id="PF01869"/>
    </source>
</evidence>
<dbReference type="EMBL" id="RKRE01000002">
    <property type="protein sequence ID" value="RPF46652.1"/>
    <property type="molecule type" value="Genomic_DNA"/>
</dbReference>
<dbReference type="NCBIfam" id="TIGR00241">
    <property type="entry name" value="CoA_E_activ"/>
    <property type="match status" value="1"/>
</dbReference>
<gene>
    <name evidence="6" type="ORF">EDD75_0903</name>
</gene>